<name>A0A1V8M909_9GAMM</name>
<dbReference type="AlphaFoldDB" id="A0A1V8M909"/>
<comment type="caution">
    <text evidence="1">The sequence shown here is derived from an EMBL/GenBank/DDBJ whole genome shotgun (WGS) entry which is preliminary data.</text>
</comment>
<reference evidence="1 2" key="1">
    <citation type="submission" date="2015-12" db="EMBL/GenBank/DDBJ databases">
        <authorList>
            <person name="Shamseldin A."/>
            <person name="Moawad H."/>
            <person name="Abd El-Rahim W.M."/>
            <person name="Sadowsky M.J."/>
        </authorList>
    </citation>
    <scope>NUCLEOTIDE SEQUENCE [LARGE SCALE GENOMIC DNA]</scope>
    <source>
        <strain evidence="1 2">WF1</strain>
    </source>
</reference>
<protein>
    <submittedName>
        <fullName evidence="1">Uncharacterized protein</fullName>
    </submittedName>
</protein>
<gene>
    <name evidence="1" type="ORF">AU255_09030</name>
</gene>
<proteinExistence type="predicted"/>
<dbReference type="EMBL" id="LPUF01000001">
    <property type="protein sequence ID" value="OQK17982.1"/>
    <property type="molecule type" value="Genomic_DNA"/>
</dbReference>
<accession>A0A1V8M909</accession>
<evidence type="ECO:0000313" key="1">
    <source>
        <dbReference type="EMBL" id="OQK17982.1"/>
    </source>
</evidence>
<keyword evidence="2" id="KW-1185">Reference proteome</keyword>
<dbReference type="Proteomes" id="UP000191980">
    <property type="component" value="Unassembled WGS sequence"/>
</dbReference>
<dbReference type="STRING" id="1420851.AU255_09030"/>
<sequence>MSLNPTAAIWHQHTEEALRNSITQGEYPYLGLYRASFTTKMREFLDKQARLKSKPVNEYIHALRKWPAIYACYLTLHVAENYGDETVRGVYPAIGFAISGTRQELSTHDREALWLAYRQACLKLGLAVSSRQSGTNYMVNEYLQQSGVPVNYVEDLVKRMIRYAKKVGLPSDDNPQAIQQWMSAFAERLKTPVSITVRNAIENDEHGFYLRLFLRLIDSPELSASESELETIMAKTITDFGAEQLSNVGQLSLPRLLWLDNGFALELPAGESSIWTVQLDDESISQVGKYELQLIPLQRTDYKAINLSDEAKNTYSFNLWPDHKDNRLLVFSEQGEFITQAQLSAESNVLALAPGHYQFVSRFRPKGLDAEIECLAEGPDLYGLEVDLRPEQKLSLQRGHASLLVQADAKPYVGLIGQSYHDTKGHEIYASAGLKLGVSLPAEYLKQTESGYVVRLVPGDSGEACEITINPADSGLVELALSTQAKQWKAGLTRLLIELKRGDIARPIARLSVLFWNGLVSVKNANQFYCDRLPENLLSAESDNSATYEKYVSYKDAHQRSFGLCFQLSEHKKISLAWFVQGVFISLKDYSNGQYSERILQKNTPLTVNNASRALLEVFSSTPGVLQLGRFSKNIGVKNKTLRLHLSSLVEYLTPESHILQFTAHGSLVAEPLLNLMTSNELLSFRVSRVDDFQLVAMSLSHVVSVFRLTAVDQLTGQCVSVELVPDDVSNLHNASRLANVTSSTEGDIRHYLLECPISNWSSGAWVITLEVKVNNRWGFLCNARQDHYAFGLLVNASGHSLLPSDIEALLSFLSNSELLPVLRRVHLALLICYAQESWDEIAWLKSLWLYLVHRLKPQTGELLLESLHLAAQYPPDTASSGWVPILSLGATIPWIFSCSADAYKGFEHRRENLLLAFKVFEPLNDGVASLLRQGLLNGILAFSFANLQAVMQGSEPRGFDMGTYRDALVCEDISSKVSVIYQDDWQPRACEFLGALHYQWAVKTFKDHYLRTSKGNDFRRITALGLIKNCTRLSIDKLCSEVLPDSFQAYSLGLLDALSDDDIDLLSDEAAQQRENYLAMIQFLAVFAQVCRHEVRSPGVLKLFINELSAQVANGLNELQGVLGYLLFVGEDIFAFYLLLWEIVFQADMD</sequence>
<evidence type="ECO:0000313" key="2">
    <source>
        <dbReference type="Proteomes" id="UP000191980"/>
    </source>
</evidence>
<organism evidence="1 2">
    <name type="scientific">Methyloprofundus sedimenti</name>
    <dbReference type="NCBI Taxonomy" id="1420851"/>
    <lineage>
        <taxon>Bacteria</taxon>
        <taxon>Pseudomonadati</taxon>
        <taxon>Pseudomonadota</taxon>
        <taxon>Gammaproteobacteria</taxon>
        <taxon>Methylococcales</taxon>
        <taxon>Methylococcaceae</taxon>
        <taxon>Methyloprofundus</taxon>
    </lineage>
</organism>